<feature type="transmembrane region" description="Helical" evidence="1">
    <location>
        <begin position="128"/>
        <end position="147"/>
    </location>
</feature>
<keyword evidence="3" id="KW-1185">Reference proteome</keyword>
<organism evidence="2 3">
    <name type="scientific">Leifsonia tongyongensis</name>
    <dbReference type="NCBI Taxonomy" id="1268043"/>
    <lineage>
        <taxon>Bacteria</taxon>
        <taxon>Bacillati</taxon>
        <taxon>Actinomycetota</taxon>
        <taxon>Actinomycetes</taxon>
        <taxon>Micrococcales</taxon>
        <taxon>Microbacteriaceae</taxon>
        <taxon>Leifsonia</taxon>
    </lineage>
</organism>
<dbReference type="EMBL" id="JAAGWY010000002">
    <property type="protein sequence ID" value="NEN05827.1"/>
    <property type="molecule type" value="Genomic_DNA"/>
</dbReference>
<feature type="transmembrane region" description="Helical" evidence="1">
    <location>
        <begin position="292"/>
        <end position="315"/>
    </location>
</feature>
<feature type="transmembrane region" description="Helical" evidence="1">
    <location>
        <begin position="200"/>
        <end position="220"/>
    </location>
</feature>
<feature type="transmembrane region" description="Helical" evidence="1">
    <location>
        <begin position="154"/>
        <end position="180"/>
    </location>
</feature>
<evidence type="ECO:0008006" key="4">
    <source>
        <dbReference type="Google" id="ProtNLM"/>
    </source>
</evidence>
<proteinExistence type="predicted"/>
<reference evidence="2 3" key="1">
    <citation type="journal article" date="2014" name="J. Microbiol.">
        <title>Diaminobutyricibacter tongyongensis gen. nov., sp. nov. and Homoserinibacter gongjuensis gen. nov., sp. nov. belong to the family Microbacteriaceae.</title>
        <authorList>
            <person name="Kim S.J."/>
            <person name="Ahn J.H."/>
            <person name="Weon H.Y."/>
            <person name="Hamada M."/>
            <person name="Suzuki K."/>
            <person name="Kwon S.W."/>
        </authorList>
    </citation>
    <scope>NUCLEOTIDE SEQUENCE [LARGE SCALE GENOMIC DNA]</scope>
    <source>
        <strain evidence="2 3">NBRC 108724</strain>
    </source>
</reference>
<keyword evidence="1" id="KW-0812">Transmembrane</keyword>
<feature type="transmembrane region" description="Helical" evidence="1">
    <location>
        <begin position="335"/>
        <end position="356"/>
    </location>
</feature>
<feature type="transmembrane region" description="Helical" evidence="1">
    <location>
        <begin position="76"/>
        <end position="96"/>
    </location>
</feature>
<name>A0A6L9XX95_9MICO</name>
<keyword evidence="1" id="KW-1133">Transmembrane helix</keyword>
<protein>
    <recommendedName>
        <fullName evidence="4">DUF2029 domain-containing protein</fullName>
    </recommendedName>
</protein>
<evidence type="ECO:0000256" key="1">
    <source>
        <dbReference type="SAM" id="Phobius"/>
    </source>
</evidence>
<sequence length="364" mass="40044">MVVTAAQAPSRPRADSLFSYATLSQLWDAGWYQKVALHGYPSVLPHGTSGAVVANTWAFLPGYPFLVRVLMASTGLSWDVVSAAVSIAFSLAFVLVFDRLMHLVLLSNTARFALILLCVSPLSPILQVAYAESMNLFLVALALYLLVRRRYLWLIPVLGIMSLTRPGEVAFALTLAVHVALRWRNRRADPWLPGQLTASLVATGLAAGFGLVWPIIAWVATGSPSAYTATELAWRARDIGSPSLVPFTPWIESANFYFAPPWGLLLLALTLAAAIAAFFTRPVRRLGTDLRLWIASYALYVLAVFFPQTSTLRILTPMFPLFGALAQPRSRVYRIAIVVVFIAGQAVWLIGSWWTWWGPDLVTP</sequence>
<dbReference type="AlphaFoldDB" id="A0A6L9XX95"/>
<accession>A0A6L9XX95</accession>
<comment type="caution">
    <text evidence="2">The sequence shown here is derived from an EMBL/GenBank/DDBJ whole genome shotgun (WGS) entry which is preliminary data.</text>
</comment>
<evidence type="ECO:0000313" key="2">
    <source>
        <dbReference type="EMBL" id="NEN05827.1"/>
    </source>
</evidence>
<evidence type="ECO:0000313" key="3">
    <source>
        <dbReference type="Proteomes" id="UP000474967"/>
    </source>
</evidence>
<gene>
    <name evidence="2" type="ORF">G3T36_08070</name>
</gene>
<dbReference type="Proteomes" id="UP000474967">
    <property type="component" value="Unassembled WGS sequence"/>
</dbReference>
<feature type="transmembrane region" description="Helical" evidence="1">
    <location>
        <begin position="262"/>
        <end position="280"/>
    </location>
</feature>
<keyword evidence="1" id="KW-0472">Membrane</keyword>